<protein>
    <submittedName>
        <fullName evidence="6">Uncharacterized protein</fullName>
    </submittedName>
</protein>
<feature type="transmembrane region" description="Helical" evidence="5">
    <location>
        <begin position="58"/>
        <end position="84"/>
    </location>
</feature>
<dbReference type="PROSITE" id="PS50244">
    <property type="entry name" value="S5A_REDUCTASE"/>
    <property type="match status" value="1"/>
</dbReference>
<comment type="subcellular location">
    <subcellularLocation>
        <location evidence="1">Endomembrane system</location>
        <topology evidence="1">Multi-pass membrane protein</topology>
    </subcellularLocation>
</comment>
<evidence type="ECO:0000256" key="2">
    <source>
        <dbReference type="ARBA" id="ARBA00022692"/>
    </source>
</evidence>
<reference evidence="6" key="1">
    <citation type="submission" date="2018-05" db="EMBL/GenBank/DDBJ databases">
        <authorList>
            <person name="Lanie J.A."/>
            <person name="Ng W.-L."/>
            <person name="Kazmierczak K.M."/>
            <person name="Andrzejewski T.M."/>
            <person name="Davidsen T.M."/>
            <person name="Wayne K.J."/>
            <person name="Tettelin H."/>
            <person name="Glass J.I."/>
            <person name="Rusch D."/>
            <person name="Podicherti R."/>
            <person name="Tsui H.-C.T."/>
            <person name="Winkler M.E."/>
        </authorList>
    </citation>
    <scope>NUCLEOTIDE SEQUENCE</scope>
</reference>
<organism evidence="6">
    <name type="scientific">marine metagenome</name>
    <dbReference type="NCBI Taxonomy" id="408172"/>
    <lineage>
        <taxon>unclassified sequences</taxon>
        <taxon>metagenomes</taxon>
        <taxon>ecological metagenomes</taxon>
    </lineage>
</organism>
<evidence type="ECO:0000256" key="4">
    <source>
        <dbReference type="ARBA" id="ARBA00023136"/>
    </source>
</evidence>
<keyword evidence="4 5" id="KW-0472">Membrane</keyword>
<dbReference type="AlphaFoldDB" id="A0A381VTX9"/>
<keyword evidence="3 5" id="KW-1133">Transmembrane helix</keyword>
<dbReference type="Pfam" id="PF04191">
    <property type="entry name" value="PEMT"/>
    <property type="match status" value="1"/>
</dbReference>
<evidence type="ECO:0000256" key="1">
    <source>
        <dbReference type="ARBA" id="ARBA00004127"/>
    </source>
</evidence>
<evidence type="ECO:0000313" key="6">
    <source>
        <dbReference type="EMBL" id="SVA43228.1"/>
    </source>
</evidence>
<dbReference type="InterPro" id="IPR007318">
    <property type="entry name" value="Phopholipid_MeTrfase"/>
</dbReference>
<dbReference type="GO" id="GO:0016740">
    <property type="term" value="F:transferase activity"/>
    <property type="evidence" value="ECO:0007669"/>
    <property type="project" value="UniProtKB-ARBA"/>
</dbReference>
<dbReference type="GO" id="GO:0012505">
    <property type="term" value="C:endomembrane system"/>
    <property type="evidence" value="ECO:0007669"/>
    <property type="project" value="UniProtKB-SubCell"/>
</dbReference>
<dbReference type="PANTHER" id="PTHR12714:SF9">
    <property type="entry name" value="PROTEIN-S-ISOPRENYLCYSTEINE O-METHYLTRANSFERASE"/>
    <property type="match status" value="1"/>
</dbReference>
<accession>A0A381VTX9</accession>
<gene>
    <name evidence="6" type="ORF">METZ01_LOCUS96082</name>
</gene>
<dbReference type="PANTHER" id="PTHR12714">
    <property type="entry name" value="PROTEIN-S ISOPRENYLCYSTEINE O-METHYLTRANSFERASE"/>
    <property type="match status" value="1"/>
</dbReference>
<evidence type="ECO:0000256" key="3">
    <source>
        <dbReference type="ARBA" id="ARBA00022989"/>
    </source>
</evidence>
<keyword evidence="2 5" id="KW-0812">Transmembrane</keyword>
<dbReference type="Gene3D" id="1.20.120.1630">
    <property type="match status" value="1"/>
</dbReference>
<name>A0A381VTX9_9ZZZZ</name>
<sequence length="166" mass="18740">MYPLYLFGCGLLLLGELIRIYAVSYAGGITRTTNVGAPSLCTSGPYALTRNPLYFGNMIIFSGVTIIAGGPYIWEMFLFVFIFFTFQYGMIISLEEETLVNLFGEDYYDYKNNVPRLFPRLSPWKSSDNCSPTTIIKTLKTEKRTLQNIVLILCSIIARDYFGAPS</sequence>
<proteinExistence type="predicted"/>
<evidence type="ECO:0000256" key="5">
    <source>
        <dbReference type="SAM" id="Phobius"/>
    </source>
</evidence>
<dbReference type="EMBL" id="UINC01009649">
    <property type="protein sequence ID" value="SVA43228.1"/>
    <property type="molecule type" value="Genomic_DNA"/>
</dbReference>